<dbReference type="STRING" id="304371.MCP_0501"/>
<keyword evidence="2" id="KW-1185">Reference proteome</keyword>
<dbReference type="KEGG" id="mpd:MCP_0501"/>
<reference evidence="2" key="3">
    <citation type="journal article" date="2011" name="PLoS ONE">
        <title>Genome sequence of a mesophilic hydrogenotrophic methanogen Methanocella paludicola, the first cultivated representative of the order Methanocellales.</title>
        <authorList>
            <person name="Sakai S."/>
            <person name="Takaki Y."/>
            <person name="Shimamura S."/>
            <person name="Sekine M."/>
            <person name="Tajima T."/>
            <person name="Kosugi H."/>
            <person name="Ichikawa N."/>
            <person name="Tasumi E."/>
            <person name="Hiraki A.T."/>
            <person name="Shimizu A."/>
            <person name="Kato Y."/>
            <person name="Nishiko R."/>
            <person name="Mori K."/>
            <person name="Fujita N."/>
            <person name="Imachi H."/>
            <person name="Takai K."/>
        </authorList>
    </citation>
    <scope>NUCLEOTIDE SEQUENCE [LARGE SCALE GENOMIC DNA]</scope>
    <source>
        <strain evidence="2">DSM 17711 / JCM 13418 / NBRC 101707 / SANAE</strain>
    </source>
</reference>
<name>D1YVV1_METPS</name>
<reference evidence="1 2" key="2">
    <citation type="journal article" date="2008" name="Int. J. Syst. Evol. Microbiol.">
        <title>Methanocella paludicola gen. nov., sp. nov., a methane-producing archaeon, the first isolate of the lineage 'Rice Cluster I', and proposal of the new archaeal order Methanocellales ord. nov.</title>
        <authorList>
            <person name="Sakai S."/>
            <person name="Imachi H."/>
            <person name="Hanada S."/>
            <person name="Ohashi A."/>
            <person name="Harada H."/>
            <person name="Kamagata Y."/>
        </authorList>
    </citation>
    <scope>NUCLEOTIDE SEQUENCE [LARGE SCALE GENOMIC DNA]</scope>
    <source>
        <strain evidence="2">DSM 17711 / JCM 13418 / NBRC 101707 / SANAE</strain>
    </source>
</reference>
<accession>D1YVV1</accession>
<dbReference type="RefSeq" id="WP_012899253.1">
    <property type="nucleotide sequence ID" value="NC_013665.1"/>
</dbReference>
<gene>
    <name evidence="1" type="ordered locus">MCP_0501</name>
</gene>
<dbReference type="InParanoid" id="D1YVV1"/>
<evidence type="ECO:0000313" key="1">
    <source>
        <dbReference type="EMBL" id="BAI60573.1"/>
    </source>
</evidence>
<dbReference type="OrthoDB" id="381482at2157"/>
<dbReference type="AlphaFoldDB" id="D1YVV1"/>
<dbReference type="EMBL" id="AP011532">
    <property type="protein sequence ID" value="BAI60573.1"/>
    <property type="molecule type" value="Genomic_DNA"/>
</dbReference>
<evidence type="ECO:0008006" key="3">
    <source>
        <dbReference type="Google" id="ProtNLM"/>
    </source>
</evidence>
<organism evidence="1 2">
    <name type="scientific">Methanocella paludicola (strain DSM 17711 / JCM 13418 / NBRC 101707 / SANAE)</name>
    <dbReference type="NCBI Taxonomy" id="304371"/>
    <lineage>
        <taxon>Archaea</taxon>
        <taxon>Methanobacteriati</taxon>
        <taxon>Methanobacteriota</taxon>
        <taxon>Stenosarchaea group</taxon>
        <taxon>Methanomicrobia</taxon>
        <taxon>Methanocellales</taxon>
        <taxon>Methanocellaceae</taxon>
        <taxon>Methanocella</taxon>
    </lineage>
</organism>
<evidence type="ECO:0000313" key="2">
    <source>
        <dbReference type="Proteomes" id="UP000001882"/>
    </source>
</evidence>
<dbReference type="Proteomes" id="UP000001882">
    <property type="component" value="Chromosome"/>
</dbReference>
<reference evidence="1 2" key="1">
    <citation type="journal article" date="2007" name="Appl. Environ. Microbiol.">
        <title>Isolation of key methanogens for global methane emission from rice paddy fields: a novel isolate affiliated with the clone cluster rice cluster I.</title>
        <authorList>
            <person name="Sakai S."/>
            <person name="Imachi H."/>
            <person name="Sekiguchi Y."/>
            <person name="Ohashi A."/>
            <person name="Harada H."/>
            <person name="Kamagata Y."/>
        </authorList>
    </citation>
    <scope>NUCLEOTIDE SEQUENCE [LARGE SCALE GENOMIC DNA]</scope>
    <source>
        <strain evidence="2">DSM 17711 / JCM 13418 / NBRC 101707 / SANAE</strain>
    </source>
</reference>
<dbReference type="GeneID" id="8680582"/>
<protein>
    <recommendedName>
        <fullName evidence="3">Roadblock/LAMTOR2 domain-containing protein</fullName>
    </recommendedName>
</protein>
<dbReference type="eggNOG" id="arCOG12561">
    <property type="taxonomic scope" value="Archaea"/>
</dbReference>
<proteinExistence type="predicted"/>
<sequence>MIKQLVDTVRGADGYAGMAVYRGDGMLFSEGLEPAYTDMIKALFEEIGGHFSARGVSLVIRGYTVRAFLAEDKLVICRSEGRFMAMPVLRDREPEYAAGQAPPGLITKEEARKEAAAMLKLLMSSG</sequence>